<dbReference type="RefSeq" id="XP_018067199.1">
    <property type="nucleotide sequence ID" value="XM_018221360.1"/>
</dbReference>
<keyword evidence="1" id="KW-1133">Transmembrane helix</keyword>
<dbReference type="Proteomes" id="UP000070700">
    <property type="component" value="Unassembled WGS sequence"/>
</dbReference>
<evidence type="ECO:0000313" key="3">
    <source>
        <dbReference type="Proteomes" id="UP000070700"/>
    </source>
</evidence>
<feature type="transmembrane region" description="Helical" evidence="1">
    <location>
        <begin position="20"/>
        <end position="42"/>
    </location>
</feature>
<dbReference type="GeneID" id="28831086"/>
<dbReference type="EMBL" id="KQ947423">
    <property type="protein sequence ID" value="KUJ12844.1"/>
    <property type="molecule type" value="Genomic_DNA"/>
</dbReference>
<evidence type="ECO:0000256" key="1">
    <source>
        <dbReference type="SAM" id="Phobius"/>
    </source>
</evidence>
<proteinExistence type="predicted"/>
<dbReference type="AlphaFoldDB" id="A0A194WYS8"/>
<feature type="transmembrane region" description="Helical" evidence="1">
    <location>
        <begin position="121"/>
        <end position="144"/>
    </location>
</feature>
<accession>A0A194WYS8</accession>
<organism evidence="2 3">
    <name type="scientific">Mollisia scopiformis</name>
    <name type="common">Conifer needle endophyte fungus</name>
    <name type="synonym">Phialocephala scopiformis</name>
    <dbReference type="NCBI Taxonomy" id="149040"/>
    <lineage>
        <taxon>Eukaryota</taxon>
        <taxon>Fungi</taxon>
        <taxon>Dikarya</taxon>
        <taxon>Ascomycota</taxon>
        <taxon>Pezizomycotina</taxon>
        <taxon>Leotiomycetes</taxon>
        <taxon>Helotiales</taxon>
        <taxon>Mollisiaceae</taxon>
        <taxon>Mollisia</taxon>
    </lineage>
</organism>
<dbReference type="KEGG" id="psco:LY89DRAFT_755949"/>
<evidence type="ECO:0000313" key="2">
    <source>
        <dbReference type="EMBL" id="KUJ12844.1"/>
    </source>
</evidence>
<feature type="transmembrane region" description="Helical" evidence="1">
    <location>
        <begin position="231"/>
        <end position="252"/>
    </location>
</feature>
<keyword evidence="3" id="KW-1185">Reference proteome</keyword>
<sequence>MTVLFSHQSQKITYGEWMDLITLCLAPLLVHIIAGVPTPTILTSKKLSWHDKFGFYNPTSIMWRYFAILDRRVRAKSWSAMEMAASNAVFWTDGGWNGSEYMIWSSRLHCRIPPSQTHIDIISGSAAATLVVALQGISAIYALLMGVIFPKSYSYGDTVSISKVFIPLTIFGLFRLPIAFWLSDDYKFSFSKSATANASISIERLSEAEMLTSDGEQEEGAFHRTSSWRGYLHRTIFMGILVALWGITMYYISP</sequence>
<protein>
    <submittedName>
        <fullName evidence="2">Uncharacterized protein</fullName>
    </submittedName>
</protein>
<gene>
    <name evidence="2" type="ORF">LY89DRAFT_755949</name>
</gene>
<name>A0A194WYS8_MOLSC</name>
<reference evidence="2 3" key="1">
    <citation type="submission" date="2015-10" db="EMBL/GenBank/DDBJ databases">
        <title>Full genome of DAOMC 229536 Phialocephala scopiformis, a fungal endophyte of spruce producing the potent anti-insectan compound rugulosin.</title>
        <authorList>
            <consortium name="DOE Joint Genome Institute"/>
            <person name="Walker A.K."/>
            <person name="Frasz S.L."/>
            <person name="Seifert K.A."/>
            <person name="Miller J.D."/>
            <person name="Mondo S.J."/>
            <person name="Labutti K."/>
            <person name="Lipzen A."/>
            <person name="Dockter R."/>
            <person name="Kennedy M."/>
            <person name="Grigoriev I.V."/>
            <person name="Spatafora J.W."/>
        </authorList>
    </citation>
    <scope>NUCLEOTIDE SEQUENCE [LARGE SCALE GENOMIC DNA]</scope>
    <source>
        <strain evidence="2 3">CBS 120377</strain>
    </source>
</reference>
<keyword evidence="1" id="KW-0812">Transmembrane</keyword>
<feature type="transmembrane region" description="Helical" evidence="1">
    <location>
        <begin position="164"/>
        <end position="182"/>
    </location>
</feature>
<dbReference type="InParanoid" id="A0A194WYS8"/>
<dbReference type="OrthoDB" id="4586224at2759"/>
<keyword evidence="1" id="KW-0472">Membrane</keyword>